<keyword evidence="2" id="KW-1185">Reference proteome</keyword>
<dbReference type="InterPro" id="IPR003787">
    <property type="entry name" value="Sulphur_relay_DsrE/F-like"/>
</dbReference>
<evidence type="ECO:0000313" key="1">
    <source>
        <dbReference type="EMBL" id="SHH32790.1"/>
    </source>
</evidence>
<dbReference type="EMBL" id="FQXM01000004">
    <property type="protein sequence ID" value="SHH32790.1"/>
    <property type="molecule type" value="Genomic_DNA"/>
</dbReference>
<dbReference type="InterPro" id="IPR027396">
    <property type="entry name" value="DsrEFH-like"/>
</dbReference>
<gene>
    <name evidence="1" type="ORF">SAMN02745207_00726</name>
</gene>
<accession>A0A1M5S2X2</accession>
<dbReference type="STRING" id="1121316.SAMN02745207_00726"/>
<proteinExistence type="predicted"/>
<dbReference type="Pfam" id="PF02635">
    <property type="entry name" value="DsrE"/>
    <property type="match status" value="1"/>
</dbReference>
<dbReference type="RefSeq" id="WP_073337082.1">
    <property type="nucleotide sequence ID" value="NZ_FQXM01000004.1"/>
</dbReference>
<dbReference type="Proteomes" id="UP000184447">
    <property type="component" value="Unassembled WGS sequence"/>
</dbReference>
<dbReference type="SUPFAM" id="SSF75169">
    <property type="entry name" value="DsrEFH-like"/>
    <property type="match status" value="1"/>
</dbReference>
<dbReference type="AlphaFoldDB" id="A0A1M5S2X2"/>
<name>A0A1M5S2X2_9CLOT</name>
<dbReference type="NCBIfam" id="TIGR03527">
    <property type="entry name" value="selenium_YedF"/>
    <property type="match status" value="1"/>
</dbReference>
<protein>
    <submittedName>
        <fullName evidence="1">Selenium metabolism protein YedF</fullName>
    </submittedName>
</protein>
<dbReference type="InterPro" id="IPR019870">
    <property type="entry name" value="Se_metab_YedF"/>
</dbReference>
<dbReference type="OrthoDB" id="9801500at2"/>
<reference evidence="1 2" key="1">
    <citation type="submission" date="2016-11" db="EMBL/GenBank/DDBJ databases">
        <authorList>
            <person name="Jaros S."/>
            <person name="Januszkiewicz K."/>
            <person name="Wedrychowicz H."/>
        </authorList>
    </citation>
    <scope>NUCLEOTIDE SEQUENCE [LARGE SCALE GENOMIC DNA]</scope>
    <source>
        <strain evidence="1 2">DSM 8605</strain>
    </source>
</reference>
<organism evidence="1 2">
    <name type="scientific">Clostridium grantii DSM 8605</name>
    <dbReference type="NCBI Taxonomy" id="1121316"/>
    <lineage>
        <taxon>Bacteria</taxon>
        <taxon>Bacillati</taxon>
        <taxon>Bacillota</taxon>
        <taxon>Clostridia</taxon>
        <taxon>Eubacteriales</taxon>
        <taxon>Clostridiaceae</taxon>
        <taxon>Clostridium</taxon>
    </lineage>
</organism>
<sequence length="125" mass="13864">MKEEKLKEVAIIESDNLVISITDDVLGGGDMELGKTLMKSYIYALTEVDPKPNTIIFINKGVFLATENSPVLESLKTLEDQGVEILSCGTCLNFYELKEKLMAGTVSNMYTIVEKLNKARNSIKI</sequence>
<evidence type="ECO:0000313" key="2">
    <source>
        <dbReference type="Proteomes" id="UP000184447"/>
    </source>
</evidence>